<dbReference type="EMBL" id="JARYMX010000004">
    <property type="protein sequence ID" value="KAJ9552918.1"/>
    <property type="molecule type" value="Genomic_DNA"/>
</dbReference>
<dbReference type="PANTHER" id="PTHR33641:SF16">
    <property type="entry name" value="AVR9_CF-9 RAPIDLY ELICITED PROTEIN"/>
    <property type="match status" value="1"/>
</dbReference>
<organism evidence="2 3">
    <name type="scientific">Centaurea solstitialis</name>
    <name type="common">yellow star-thistle</name>
    <dbReference type="NCBI Taxonomy" id="347529"/>
    <lineage>
        <taxon>Eukaryota</taxon>
        <taxon>Viridiplantae</taxon>
        <taxon>Streptophyta</taxon>
        <taxon>Embryophyta</taxon>
        <taxon>Tracheophyta</taxon>
        <taxon>Spermatophyta</taxon>
        <taxon>Magnoliopsida</taxon>
        <taxon>eudicotyledons</taxon>
        <taxon>Gunneridae</taxon>
        <taxon>Pentapetalae</taxon>
        <taxon>asterids</taxon>
        <taxon>campanulids</taxon>
        <taxon>Asterales</taxon>
        <taxon>Asteraceae</taxon>
        <taxon>Carduoideae</taxon>
        <taxon>Cardueae</taxon>
        <taxon>Centaureinae</taxon>
        <taxon>Centaurea</taxon>
    </lineage>
</organism>
<keyword evidence="3" id="KW-1185">Reference proteome</keyword>
<dbReference type="PANTHER" id="PTHR33641">
    <property type="entry name" value="OS06G0133500 PROTEIN"/>
    <property type="match status" value="1"/>
</dbReference>
<sequence length="97" mass="10902">MLMSIFSPFDALCSESASTGWKKKLLVTADPNIKTQKQDVDYLNIKDTHHQSQSQSPSPSRFPSPPADVKKPSKPQTKPRFAPEFDGVFCFETIIPY</sequence>
<dbReference type="Proteomes" id="UP001172457">
    <property type="component" value="Chromosome 4"/>
</dbReference>
<comment type="caution">
    <text evidence="2">The sequence shown here is derived from an EMBL/GenBank/DDBJ whole genome shotgun (WGS) entry which is preliminary data.</text>
</comment>
<evidence type="ECO:0000313" key="2">
    <source>
        <dbReference type="EMBL" id="KAJ9552918.1"/>
    </source>
</evidence>
<dbReference type="AlphaFoldDB" id="A0AA38T9N1"/>
<reference evidence="2" key="1">
    <citation type="submission" date="2023-03" db="EMBL/GenBank/DDBJ databases">
        <title>Chromosome-scale reference genome and RAD-based genetic map of yellow starthistle (Centaurea solstitialis) reveal putative structural variation and QTLs associated with invader traits.</title>
        <authorList>
            <person name="Reatini B."/>
            <person name="Cang F.A."/>
            <person name="Jiang Q."/>
            <person name="Mckibben M.T.W."/>
            <person name="Barker M.S."/>
            <person name="Rieseberg L.H."/>
            <person name="Dlugosch K.M."/>
        </authorList>
    </citation>
    <scope>NUCLEOTIDE SEQUENCE</scope>
    <source>
        <strain evidence="2">CAN-66</strain>
        <tissue evidence="2">Leaf</tissue>
    </source>
</reference>
<protein>
    <submittedName>
        <fullName evidence="2">Uncharacterized protein</fullName>
    </submittedName>
</protein>
<feature type="region of interest" description="Disordered" evidence="1">
    <location>
        <begin position="46"/>
        <end position="82"/>
    </location>
</feature>
<name>A0AA38T9N1_9ASTR</name>
<proteinExistence type="predicted"/>
<gene>
    <name evidence="2" type="ORF">OSB04_016963</name>
</gene>
<accession>A0AA38T9N1</accession>
<evidence type="ECO:0000313" key="3">
    <source>
        <dbReference type="Proteomes" id="UP001172457"/>
    </source>
</evidence>
<evidence type="ECO:0000256" key="1">
    <source>
        <dbReference type="SAM" id="MobiDB-lite"/>
    </source>
</evidence>